<keyword evidence="5" id="KW-1185">Reference proteome</keyword>
<dbReference type="Proteomes" id="UP000696294">
    <property type="component" value="Unassembled WGS sequence"/>
</dbReference>
<evidence type="ECO:0000256" key="2">
    <source>
        <dbReference type="ARBA" id="ARBA00023315"/>
    </source>
</evidence>
<evidence type="ECO:0000313" key="5">
    <source>
        <dbReference type="Proteomes" id="UP000696294"/>
    </source>
</evidence>
<dbReference type="PANTHER" id="PTHR43877:SF2">
    <property type="entry name" value="AMINOALKYLPHOSPHONATE N-ACETYLTRANSFERASE-RELATED"/>
    <property type="match status" value="1"/>
</dbReference>
<name>A0ABX1BCG1_9ACTN</name>
<dbReference type="SUPFAM" id="SSF55729">
    <property type="entry name" value="Acyl-CoA N-acyltransferases (Nat)"/>
    <property type="match status" value="1"/>
</dbReference>
<dbReference type="Gene3D" id="3.40.630.30">
    <property type="match status" value="1"/>
</dbReference>
<dbReference type="CDD" id="cd04301">
    <property type="entry name" value="NAT_SF"/>
    <property type="match status" value="1"/>
</dbReference>
<evidence type="ECO:0000256" key="1">
    <source>
        <dbReference type="ARBA" id="ARBA00022679"/>
    </source>
</evidence>
<keyword evidence="2" id="KW-0012">Acyltransferase</keyword>
<evidence type="ECO:0000313" key="4">
    <source>
        <dbReference type="EMBL" id="NJP94207.1"/>
    </source>
</evidence>
<protein>
    <submittedName>
        <fullName evidence="4">GNAT family N-acetyltransferase</fullName>
    </submittedName>
</protein>
<dbReference type="InterPro" id="IPR000182">
    <property type="entry name" value="GNAT_dom"/>
</dbReference>
<dbReference type="EMBL" id="JAATEP010000027">
    <property type="protein sequence ID" value="NJP94207.1"/>
    <property type="molecule type" value="Genomic_DNA"/>
</dbReference>
<accession>A0ABX1BCG1</accession>
<gene>
    <name evidence="4" type="ORF">HCN51_33035</name>
</gene>
<proteinExistence type="predicted"/>
<dbReference type="PANTHER" id="PTHR43877">
    <property type="entry name" value="AMINOALKYLPHOSPHONATE N-ACETYLTRANSFERASE-RELATED-RELATED"/>
    <property type="match status" value="1"/>
</dbReference>
<dbReference type="InterPro" id="IPR050832">
    <property type="entry name" value="Bact_Acetyltransf"/>
</dbReference>
<comment type="caution">
    <text evidence="4">The sequence shown here is derived from an EMBL/GenBank/DDBJ whole genome shotgun (WGS) entry which is preliminary data.</text>
</comment>
<reference evidence="4 5" key="1">
    <citation type="submission" date="2020-03" db="EMBL/GenBank/DDBJ databases">
        <title>WGS of actinomycetes isolated from Thailand.</title>
        <authorList>
            <person name="Thawai C."/>
        </authorList>
    </citation>
    <scope>NUCLEOTIDE SEQUENCE [LARGE SCALE GENOMIC DNA]</scope>
    <source>
        <strain evidence="4 5">FMUSA5-5</strain>
    </source>
</reference>
<organism evidence="4 5">
    <name type="scientific">Nonomuraea composti</name>
    <dbReference type="NCBI Taxonomy" id="2720023"/>
    <lineage>
        <taxon>Bacteria</taxon>
        <taxon>Bacillati</taxon>
        <taxon>Actinomycetota</taxon>
        <taxon>Actinomycetes</taxon>
        <taxon>Streptosporangiales</taxon>
        <taxon>Streptosporangiaceae</taxon>
        <taxon>Nonomuraea</taxon>
    </lineage>
</organism>
<dbReference type="PROSITE" id="PS51186">
    <property type="entry name" value="GNAT"/>
    <property type="match status" value="1"/>
</dbReference>
<dbReference type="Pfam" id="PF13673">
    <property type="entry name" value="Acetyltransf_10"/>
    <property type="match status" value="1"/>
</dbReference>
<keyword evidence="1" id="KW-0808">Transferase</keyword>
<evidence type="ECO:0000259" key="3">
    <source>
        <dbReference type="PROSITE" id="PS51186"/>
    </source>
</evidence>
<feature type="domain" description="N-acetyltransferase" evidence="3">
    <location>
        <begin position="4"/>
        <end position="146"/>
    </location>
</feature>
<dbReference type="InterPro" id="IPR016181">
    <property type="entry name" value="Acyl_CoA_acyltransferase"/>
</dbReference>
<sequence>MPFVDIRPRTPADLPACVEALAAVQAADRYPVNWPDDPGAWLTPAGMTAAWLAIEAGAVLGHVAITRDQEVSRLFVTPAARGRGVAARLLESARSSTPLPLKLEVSSEGRAAIGLYERLGWRRVASSRATWLNAAGEPALLHHYVSP</sequence>